<dbReference type="InterPro" id="IPR002347">
    <property type="entry name" value="SDR_fam"/>
</dbReference>
<dbReference type="STRING" id="441959.B8MMK4"/>
<evidence type="ECO:0000256" key="4">
    <source>
        <dbReference type="ARBA" id="ARBA00048508"/>
    </source>
</evidence>
<dbReference type="PRINTS" id="PR00080">
    <property type="entry name" value="SDRFAMILY"/>
</dbReference>
<evidence type="ECO:0000313" key="6">
    <source>
        <dbReference type="Proteomes" id="UP000001745"/>
    </source>
</evidence>
<dbReference type="Proteomes" id="UP000001745">
    <property type="component" value="Unassembled WGS sequence"/>
</dbReference>
<dbReference type="InterPro" id="IPR050259">
    <property type="entry name" value="SDR"/>
</dbReference>
<dbReference type="PANTHER" id="PTHR42879:SF2">
    <property type="entry name" value="3-OXOACYL-[ACYL-CARRIER-PROTEIN] REDUCTASE FABG"/>
    <property type="match status" value="1"/>
</dbReference>
<comment type="catalytic activity">
    <reaction evidence="4">
        <text>a (3R)-hydroxyacyl-[ACP] + NADP(+) = a 3-oxoacyl-[ACP] + NADPH + H(+)</text>
        <dbReference type="Rhea" id="RHEA:17397"/>
        <dbReference type="Rhea" id="RHEA-COMP:9916"/>
        <dbReference type="Rhea" id="RHEA-COMP:9945"/>
        <dbReference type="ChEBI" id="CHEBI:15378"/>
        <dbReference type="ChEBI" id="CHEBI:57783"/>
        <dbReference type="ChEBI" id="CHEBI:58349"/>
        <dbReference type="ChEBI" id="CHEBI:78776"/>
        <dbReference type="ChEBI" id="CHEBI:78827"/>
        <dbReference type="EC" id="1.1.1.100"/>
    </reaction>
</comment>
<dbReference type="Pfam" id="PF13561">
    <property type="entry name" value="adh_short_C2"/>
    <property type="match status" value="1"/>
</dbReference>
<reference evidence="6" key="1">
    <citation type="journal article" date="2015" name="Genome Announc.">
        <title>Genome sequence of the AIDS-associated pathogen Penicillium marneffei (ATCC18224) and its near taxonomic relative Talaromyces stipitatus (ATCC10500).</title>
        <authorList>
            <person name="Nierman W.C."/>
            <person name="Fedorova-Abrams N.D."/>
            <person name="Andrianopoulos A."/>
        </authorList>
    </citation>
    <scope>NUCLEOTIDE SEQUENCE [LARGE SCALE GENOMIC DNA]</scope>
    <source>
        <strain evidence="6">ATCC 10500 / CBS 375.48 / QM 6759 / NRRL 1006</strain>
    </source>
</reference>
<dbReference type="OrthoDB" id="498125at2759"/>
<dbReference type="Gene3D" id="3.40.50.720">
    <property type="entry name" value="NAD(P)-binding Rossmann-like Domain"/>
    <property type="match status" value="1"/>
</dbReference>
<accession>B8MMK4</accession>
<name>B8MMK4_TALSN</name>
<dbReference type="CDD" id="cd05233">
    <property type="entry name" value="SDR_c"/>
    <property type="match status" value="1"/>
</dbReference>
<protein>
    <recommendedName>
        <fullName evidence="2">3-oxoacyl-[acyl-carrier-protein] reductase</fullName>
        <ecNumber evidence="2">1.1.1.100</ecNumber>
    </recommendedName>
</protein>
<dbReference type="FunFam" id="3.40.50.720:FF:000084">
    <property type="entry name" value="Short-chain dehydrogenase reductase"/>
    <property type="match status" value="1"/>
</dbReference>
<dbReference type="GeneID" id="8105447"/>
<evidence type="ECO:0000313" key="5">
    <source>
        <dbReference type="EMBL" id="EED13758.1"/>
    </source>
</evidence>
<dbReference type="InterPro" id="IPR020904">
    <property type="entry name" value="Sc_DH/Rdtase_CS"/>
</dbReference>
<organism evidence="5 6">
    <name type="scientific">Talaromyces stipitatus (strain ATCC 10500 / CBS 375.48 / QM 6759 / NRRL 1006)</name>
    <name type="common">Penicillium stipitatum</name>
    <dbReference type="NCBI Taxonomy" id="441959"/>
    <lineage>
        <taxon>Eukaryota</taxon>
        <taxon>Fungi</taxon>
        <taxon>Dikarya</taxon>
        <taxon>Ascomycota</taxon>
        <taxon>Pezizomycotina</taxon>
        <taxon>Eurotiomycetes</taxon>
        <taxon>Eurotiomycetidae</taxon>
        <taxon>Eurotiales</taxon>
        <taxon>Trichocomaceae</taxon>
        <taxon>Talaromyces</taxon>
        <taxon>Talaromyces sect. Talaromyces</taxon>
    </lineage>
</organism>
<dbReference type="GO" id="GO:0004316">
    <property type="term" value="F:3-oxoacyl-[acyl-carrier-protein] reductase (NADPH) activity"/>
    <property type="evidence" value="ECO:0007669"/>
    <property type="project" value="UniProtKB-EC"/>
</dbReference>
<keyword evidence="3" id="KW-0521">NADP</keyword>
<dbReference type="PhylomeDB" id="B8MMK4"/>
<dbReference type="HOGENOM" id="CLU_010194_1_2_1"/>
<keyword evidence="6" id="KW-1185">Reference proteome</keyword>
<gene>
    <name evidence="5" type="ORF">TSTA_100040</name>
</gene>
<dbReference type="AlphaFoldDB" id="B8MMK4"/>
<dbReference type="RefSeq" id="XP_002485996.1">
    <property type="nucleotide sequence ID" value="XM_002485951.1"/>
</dbReference>
<dbReference type="EMBL" id="EQ962658">
    <property type="protein sequence ID" value="EED13758.1"/>
    <property type="molecule type" value="Genomic_DNA"/>
</dbReference>
<dbReference type="PROSITE" id="PS00061">
    <property type="entry name" value="ADH_SHORT"/>
    <property type="match status" value="1"/>
</dbReference>
<dbReference type="EC" id="1.1.1.100" evidence="2"/>
<dbReference type="PANTHER" id="PTHR42879">
    <property type="entry name" value="3-OXOACYL-(ACYL-CARRIER-PROTEIN) REDUCTASE"/>
    <property type="match status" value="1"/>
</dbReference>
<dbReference type="InterPro" id="IPR036291">
    <property type="entry name" value="NAD(P)-bd_dom_sf"/>
</dbReference>
<evidence type="ECO:0000256" key="3">
    <source>
        <dbReference type="ARBA" id="ARBA00022857"/>
    </source>
</evidence>
<evidence type="ECO:0000256" key="2">
    <source>
        <dbReference type="ARBA" id="ARBA00012948"/>
    </source>
</evidence>
<dbReference type="SUPFAM" id="SSF51735">
    <property type="entry name" value="NAD(P)-binding Rossmann-fold domains"/>
    <property type="match status" value="1"/>
</dbReference>
<dbReference type="PRINTS" id="PR00081">
    <property type="entry name" value="GDHRDH"/>
</dbReference>
<proteinExistence type="inferred from homology"/>
<dbReference type="GO" id="GO:0032787">
    <property type="term" value="P:monocarboxylic acid metabolic process"/>
    <property type="evidence" value="ECO:0007669"/>
    <property type="project" value="UniProtKB-ARBA"/>
</dbReference>
<dbReference type="VEuPathDB" id="FungiDB:TSTA_100040"/>
<dbReference type="InParanoid" id="B8MMK4"/>
<comment type="similarity">
    <text evidence="1">Belongs to the short-chain dehydrogenases/reductases (SDR) family.</text>
</comment>
<evidence type="ECO:0000256" key="1">
    <source>
        <dbReference type="ARBA" id="ARBA00006484"/>
    </source>
</evidence>
<sequence length="279" mass="29712">MDEQSVAVITGGTGDIGLAIARHLAPTHLNIFLLDLDPDKSSQSISNLPREIQEKIITVQCDVTDPSALSQAAKTILSFKGASLKTLVNNAGGTKIASLHEMSPLTWQKEISLNLNAAYFCFDAFAEAFKQSTEPCKSVINISSVNGILGTFGNPAYSTAKAGLIQFTRTIAAEYGRYGIRANVVAPGTVMTSAWKEKIESNPGVFEDLKKWYPLGRLLEVDEVAGAVAFLASEQAKGVNGVCLPVDGGLTAGMPPVARSFGTLDYEGLRASQIYARPL</sequence>
<dbReference type="eggNOG" id="KOG0725">
    <property type="taxonomic scope" value="Eukaryota"/>
</dbReference>